<dbReference type="PROSITE" id="PS01180">
    <property type="entry name" value="CUB"/>
    <property type="match status" value="1"/>
</dbReference>
<dbReference type="CDD" id="cd00190">
    <property type="entry name" value="Tryp_SPc"/>
    <property type="match status" value="1"/>
</dbReference>
<evidence type="ECO:0000256" key="1">
    <source>
        <dbReference type="ARBA" id="ARBA00023157"/>
    </source>
</evidence>
<keyword evidence="3" id="KW-0720">Serine protease</keyword>
<feature type="region of interest" description="Disordered" evidence="4">
    <location>
        <begin position="465"/>
        <end position="502"/>
    </location>
</feature>
<feature type="domain" description="Peptidase S1" evidence="7">
    <location>
        <begin position="563"/>
        <end position="866"/>
    </location>
</feature>
<dbReference type="InterPro" id="IPR043504">
    <property type="entry name" value="Peptidase_S1_PA_chymotrypsin"/>
</dbReference>
<organism evidence="8 9">
    <name type="scientific">Orchesella dallaii</name>
    <dbReference type="NCBI Taxonomy" id="48710"/>
    <lineage>
        <taxon>Eukaryota</taxon>
        <taxon>Metazoa</taxon>
        <taxon>Ecdysozoa</taxon>
        <taxon>Arthropoda</taxon>
        <taxon>Hexapoda</taxon>
        <taxon>Collembola</taxon>
        <taxon>Entomobryomorpha</taxon>
        <taxon>Entomobryoidea</taxon>
        <taxon>Orchesellidae</taxon>
        <taxon>Orchesellinae</taxon>
        <taxon>Orchesella</taxon>
    </lineage>
</organism>
<reference evidence="8 9" key="1">
    <citation type="submission" date="2024-08" db="EMBL/GenBank/DDBJ databases">
        <authorList>
            <person name="Cucini C."/>
            <person name="Frati F."/>
        </authorList>
    </citation>
    <scope>NUCLEOTIDE SEQUENCE [LARGE SCALE GENOMIC DNA]</scope>
</reference>
<feature type="region of interest" description="Disordered" evidence="4">
    <location>
        <begin position="191"/>
        <end position="221"/>
    </location>
</feature>
<evidence type="ECO:0000256" key="5">
    <source>
        <dbReference type="SAM" id="SignalP"/>
    </source>
</evidence>
<feature type="region of interest" description="Disordered" evidence="4">
    <location>
        <begin position="91"/>
        <end position="110"/>
    </location>
</feature>
<feature type="region of interest" description="Disordered" evidence="4">
    <location>
        <begin position="128"/>
        <end position="173"/>
    </location>
</feature>
<keyword evidence="1" id="KW-1015">Disulfide bond</keyword>
<dbReference type="PANTHER" id="PTHR24252">
    <property type="entry name" value="ACROSIN-RELATED"/>
    <property type="match status" value="1"/>
</dbReference>
<dbReference type="SMART" id="SM00020">
    <property type="entry name" value="Tryp_SPc"/>
    <property type="match status" value="1"/>
</dbReference>
<comment type="caution">
    <text evidence="8">The sequence shown here is derived from an EMBL/GenBank/DDBJ whole genome shotgun (WGS) entry which is preliminary data.</text>
</comment>
<dbReference type="PANTHER" id="PTHR24252:SF7">
    <property type="entry name" value="HYALIN"/>
    <property type="match status" value="1"/>
</dbReference>
<gene>
    <name evidence="8" type="ORF">ODALV1_LOCUS1260</name>
</gene>
<dbReference type="InterPro" id="IPR009003">
    <property type="entry name" value="Peptidase_S1_PA"/>
</dbReference>
<dbReference type="InterPro" id="IPR001314">
    <property type="entry name" value="Peptidase_S1A"/>
</dbReference>
<evidence type="ECO:0000256" key="2">
    <source>
        <dbReference type="PROSITE-ProRule" id="PRU00059"/>
    </source>
</evidence>
<dbReference type="SUPFAM" id="SSF49854">
    <property type="entry name" value="Spermadhesin, CUB domain"/>
    <property type="match status" value="1"/>
</dbReference>
<evidence type="ECO:0000313" key="9">
    <source>
        <dbReference type="Proteomes" id="UP001642540"/>
    </source>
</evidence>
<dbReference type="PROSITE" id="PS00134">
    <property type="entry name" value="TRYPSIN_HIS"/>
    <property type="match status" value="1"/>
</dbReference>
<keyword evidence="9" id="KW-1185">Reference proteome</keyword>
<dbReference type="CDD" id="cd00041">
    <property type="entry name" value="CUB"/>
    <property type="match status" value="1"/>
</dbReference>
<feature type="region of interest" description="Disordered" evidence="4">
    <location>
        <begin position="318"/>
        <end position="343"/>
    </location>
</feature>
<feature type="compositionally biased region" description="Polar residues" evidence="4">
    <location>
        <begin position="465"/>
        <end position="484"/>
    </location>
</feature>
<dbReference type="PROSITE" id="PS00135">
    <property type="entry name" value="TRYPSIN_SER"/>
    <property type="match status" value="1"/>
</dbReference>
<evidence type="ECO:0000256" key="3">
    <source>
        <dbReference type="RuleBase" id="RU363034"/>
    </source>
</evidence>
<feature type="chain" id="PRO_5045667680" description="Serine proteinase stubble" evidence="5">
    <location>
        <begin position="23"/>
        <end position="873"/>
    </location>
</feature>
<name>A0ABP1PL51_9HEXA</name>
<protein>
    <recommendedName>
        <fullName evidence="10">Serine proteinase stubble</fullName>
    </recommendedName>
</protein>
<feature type="compositionally biased region" description="Low complexity" evidence="4">
    <location>
        <begin position="206"/>
        <end position="221"/>
    </location>
</feature>
<dbReference type="InterPro" id="IPR000859">
    <property type="entry name" value="CUB_dom"/>
</dbReference>
<keyword evidence="3" id="KW-0645">Protease</keyword>
<dbReference type="Gene3D" id="2.60.120.290">
    <property type="entry name" value="Spermadhesin, CUB domain"/>
    <property type="match status" value="1"/>
</dbReference>
<dbReference type="SUPFAM" id="SSF50494">
    <property type="entry name" value="Trypsin-like serine proteases"/>
    <property type="match status" value="1"/>
</dbReference>
<accession>A0ABP1PL51</accession>
<feature type="domain" description="CUB" evidence="6">
    <location>
        <begin position="351"/>
        <end position="462"/>
    </location>
</feature>
<evidence type="ECO:0000259" key="7">
    <source>
        <dbReference type="PROSITE" id="PS50240"/>
    </source>
</evidence>
<dbReference type="Pfam" id="PF00089">
    <property type="entry name" value="Trypsin"/>
    <property type="match status" value="2"/>
</dbReference>
<feature type="compositionally biased region" description="Low complexity" evidence="4">
    <location>
        <begin position="128"/>
        <end position="145"/>
    </location>
</feature>
<proteinExistence type="predicted"/>
<comment type="caution">
    <text evidence="2">Lacks conserved residue(s) required for the propagation of feature annotation.</text>
</comment>
<dbReference type="InterPro" id="IPR018114">
    <property type="entry name" value="TRYPSIN_HIS"/>
</dbReference>
<evidence type="ECO:0000256" key="4">
    <source>
        <dbReference type="SAM" id="MobiDB-lite"/>
    </source>
</evidence>
<dbReference type="PRINTS" id="PR00722">
    <property type="entry name" value="CHYMOTRYPSIN"/>
</dbReference>
<evidence type="ECO:0008006" key="10">
    <source>
        <dbReference type="Google" id="ProtNLM"/>
    </source>
</evidence>
<dbReference type="PROSITE" id="PS50240">
    <property type="entry name" value="TRYPSIN_DOM"/>
    <property type="match status" value="1"/>
</dbReference>
<dbReference type="Pfam" id="PF00431">
    <property type="entry name" value="CUB"/>
    <property type="match status" value="1"/>
</dbReference>
<dbReference type="Gene3D" id="2.40.10.10">
    <property type="entry name" value="Trypsin-like serine proteases"/>
    <property type="match status" value="2"/>
</dbReference>
<feature type="signal peptide" evidence="5">
    <location>
        <begin position="1"/>
        <end position="22"/>
    </location>
</feature>
<dbReference type="Proteomes" id="UP001642540">
    <property type="component" value="Unassembled WGS sequence"/>
</dbReference>
<keyword evidence="5" id="KW-0732">Signal</keyword>
<dbReference type="EMBL" id="CAXLJM020000004">
    <property type="protein sequence ID" value="CAL8070480.1"/>
    <property type="molecule type" value="Genomic_DNA"/>
</dbReference>
<keyword evidence="3" id="KW-0378">Hydrolase</keyword>
<dbReference type="InterPro" id="IPR033116">
    <property type="entry name" value="TRYPSIN_SER"/>
</dbReference>
<dbReference type="InterPro" id="IPR001254">
    <property type="entry name" value="Trypsin_dom"/>
</dbReference>
<evidence type="ECO:0000259" key="6">
    <source>
        <dbReference type="PROSITE" id="PS01180"/>
    </source>
</evidence>
<evidence type="ECO:0000313" key="8">
    <source>
        <dbReference type="EMBL" id="CAL8070480.1"/>
    </source>
</evidence>
<dbReference type="InterPro" id="IPR035914">
    <property type="entry name" value="Sperma_CUB_dom_sf"/>
</dbReference>
<sequence>MGLNRGLKVAIYFLGLVTVGLSVKAKGSNRTSRQFELFSDEFFAKQLFGSSGSGGGGASSLPASRPVYSSSISDYFDPSSSYQYAGPFSSSQYTREYPPPKLSSSPGGGYYPGYTRYDDSSGLSGGYLSSMNSNSNPNPASLMPLDYLPGKPPSSSEYKPGKPLMSSDYKPGQLQLPHNFGNYPPDFSSSFAEAAAGTGGDGWSSGSGANPPSSAAGTATGTASSQYFMGWGWKPHENMSTPPPPPPTEAMYGWGPPAPPVYPPQAPNPPVPEFNHQFSLKPSAFGWETTYNVPCGNYKIQPRVLAHLRLATQAVLPKPSKSGDEYKRRRKRDSNSSPGLSENYYFDPFQQGRSLYSPPYHHHPQFSIPKPTFQPRTCRWNFEAVGECKLNFKCTWFQLPALFRCDENYLEVTDNTILLNNKFCGNRKPRQIYSSSTGKLTLTFKSEGAALPAIFDCTVLCSSDESPINDQKRPQTTPAPTESGSVEVFSSPASPPPTRLTSPQPVPIVVHIGSSSATAEVVSSNKGNTTLIINLPSKPQLRMGNCKCGVPDSQHSTKVVGRIVGGNAMKPGESPWTAAIVKKNSNRPFCGASLLNNLYLLTAAHCVLNQTRKTRDAWIPDLGNKTSPEIFFDVLLNEHDISQANEIAGGTIRAKVEKVIIHPKYNNVTFHFDAALIRLSKPVDFNPPEVAKSSRKHRYPYSSFDFHSLKRKKRFILPEIQARAIPPKPVPICLPEAEQGEKRNGKNVPLINDYAVVTGWGLMAEGGIPSNEMLKARVQIFNDSTCRDLYKKHNYVITETMMCAGYLNGNIDSCVGDSGSPLVTEDNERFVLTGLVSWGRGCGRKQLPGVYTKVSEIMDWIHAEASDSATWCL</sequence>